<keyword evidence="6" id="KW-1185">Reference proteome</keyword>
<proteinExistence type="predicted"/>
<sequence length="284" mass="30261">MGATMTHLSHTLLRETLDAAVQEFARETRFPVAFGGFNADGTTRVTAFAGVRTRSLTGLTVRADRGLGGKAMTEHRARLAQDYARSALITHDYDEQIGGEGIVTLLAMPVIVDGDVRAVLYGGSRDRHCAEVPRLGAGASVARALAREIGVQDQVSAARSRAVRTDVLDIEGEPLEQLRGEHAELRSIAAAVADPDVRERIIALADRLARLGSPDPTAEAVHLSPREVDVLAHTALGATNADIGRALQLAESTVKSYLRTAMSKLDVNTRHAAVAAARRLGILP</sequence>
<reference evidence="5 6" key="1">
    <citation type="submission" date="2018-09" db="EMBL/GenBank/DDBJ databases">
        <title>Comparative genomics of Leucobacter spp.</title>
        <authorList>
            <person name="Reis A.C."/>
            <person name="Kolvenbach B.A."/>
            <person name="Corvini P.F.X."/>
            <person name="Nunes O.C."/>
        </authorList>
    </citation>
    <scope>NUCLEOTIDE SEQUENCE [LARGE SCALE GENOMIC DNA]</scope>
    <source>
        <strain evidence="5 6">L-1</strain>
    </source>
</reference>
<evidence type="ECO:0000313" key="6">
    <source>
        <dbReference type="Proteomes" id="UP001646141"/>
    </source>
</evidence>
<evidence type="ECO:0000256" key="1">
    <source>
        <dbReference type="ARBA" id="ARBA00023015"/>
    </source>
</evidence>
<gene>
    <name evidence="5" type="ORF">D3226_04180</name>
</gene>
<dbReference type="Gene3D" id="3.30.450.40">
    <property type="match status" value="1"/>
</dbReference>
<evidence type="ECO:0000256" key="2">
    <source>
        <dbReference type="ARBA" id="ARBA00023125"/>
    </source>
</evidence>
<evidence type="ECO:0000259" key="4">
    <source>
        <dbReference type="PROSITE" id="PS50043"/>
    </source>
</evidence>
<dbReference type="PANTHER" id="PTHR44688:SF16">
    <property type="entry name" value="DNA-BINDING TRANSCRIPTIONAL ACTIVATOR DEVR_DOSR"/>
    <property type="match status" value="1"/>
</dbReference>
<keyword evidence="2" id="KW-0238">DNA-binding</keyword>
<dbReference type="CDD" id="cd06170">
    <property type="entry name" value="LuxR_C_like"/>
    <property type="match status" value="1"/>
</dbReference>
<dbReference type="InterPro" id="IPR029016">
    <property type="entry name" value="GAF-like_dom_sf"/>
</dbReference>
<keyword evidence="3" id="KW-0804">Transcription</keyword>
<dbReference type="Gene3D" id="1.10.10.10">
    <property type="entry name" value="Winged helix-like DNA-binding domain superfamily/Winged helix DNA-binding domain"/>
    <property type="match status" value="1"/>
</dbReference>
<dbReference type="SUPFAM" id="SSF46894">
    <property type="entry name" value="C-terminal effector domain of the bipartite response regulators"/>
    <property type="match status" value="1"/>
</dbReference>
<dbReference type="PRINTS" id="PR00038">
    <property type="entry name" value="HTHLUXR"/>
</dbReference>
<accession>A0ABS1SLY7</accession>
<organism evidence="5 6">
    <name type="scientific">Leucobacter chromiireducens subsp. chromiireducens</name>
    <dbReference type="NCBI Taxonomy" id="660067"/>
    <lineage>
        <taxon>Bacteria</taxon>
        <taxon>Bacillati</taxon>
        <taxon>Actinomycetota</taxon>
        <taxon>Actinomycetes</taxon>
        <taxon>Micrococcales</taxon>
        <taxon>Microbacteriaceae</taxon>
        <taxon>Leucobacter</taxon>
    </lineage>
</organism>
<dbReference type="InterPro" id="IPR000792">
    <property type="entry name" value="Tscrpt_reg_LuxR_C"/>
</dbReference>
<evidence type="ECO:0000256" key="3">
    <source>
        <dbReference type="ARBA" id="ARBA00023163"/>
    </source>
</evidence>
<name>A0ABS1SLY7_9MICO</name>
<dbReference type="InterPro" id="IPR036388">
    <property type="entry name" value="WH-like_DNA-bd_sf"/>
</dbReference>
<keyword evidence="1" id="KW-0805">Transcription regulation</keyword>
<dbReference type="InterPro" id="IPR016032">
    <property type="entry name" value="Sig_transdc_resp-reg_C-effctor"/>
</dbReference>
<dbReference type="Proteomes" id="UP001646141">
    <property type="component" value="Unassembled WGS sequence"/>
</dbReference>
<dbReference type="SMART" id="SM00421">
    <property type="entry name" value="HTH_LUXR"/>
    <property type="match status" value="1"/>
</dbReference>
<evidence type="ECO:0000313" key="5">
    <source>
        <dbReference type="EMBL" id="MBL3689159.1"/>
    </source>
</evidence>
<dbReference type="EMBL" id="QYAD01000001">
    <property type="protein sequence ID" value="MBL3689159.1"/>
    <property type="molecule type" value="Genomic_DNA"/>
</dbReference>
<dbReference type="SUPFAM" id="SSF55781">
    <property type="entry name" value="GAF domain-like"/>
    <property type="match status" value="1"/>
</dbReference>
<comment type="caution">
    <text evidence="5">The sequence shown here is derived from an EMBL/GenBank/DDBJ whole genome shotgun (WGS) entry which is preliminary data.</text>
</comment>
<protein>
    <submittedName>
        <fullName evidence="5">Helix-turn-helix transcriptional regulator</fullName>
    </submittedName>
</protein>
<feature type="domain" description="HTH luxR-type" evidence="4">
    <location>
        <begin position="216"/>
        <end position="281"/>
    </location>
</feature>
<dbReference type="Pfam" id="PF00196">
    <property type="entry name" value="GerE"/>
    <property type="match status" value="1"/>
</dbReference>
<dbReference type="PROSITE" id="PS50043">
    <property type="entry name" value="HTH_LUXR_2"/>
    <property type="match status" value="1"/>
</dbReference>
<dbReference type="PANTHER" id="PTHR44688">
    <property type="entry name" value="DNA-BINDING TRANSCRIPTIONAL ACTIVATOR DEVR_DOSR"/>
    <property type="match status" value="1"/>
</dbReference>